<dbReference type="InterPro" id="IPR001173">
    <property type="entry name" value="Glyco_trans_2-like"/>
</dbReference>
<evidence type="ECO:0000256" key="2">
    <source>
        <dbReference type="ARBA" id="ARBA00022679"/>
    </source>
</evidence>
<evidence type="ECO:0000313" key="5">
    <source>
        <dbReference type="EMBL" id="OYR68087.1"/>
    </source>
</evidence>
<keyword evidence="3" id="KW-0472">Membrane</keyword>
<dbReference type="Pfam" id="PF00535">
    <property type="entry name" value="Glycos_transf_2"/>
    <property type="match status" value="1"/>
</dbReference>
<dbReference type="GO" id="GO:0016757">
    <property type="term" value="F:glycosyltransferase activity"/>
    <property type="evidence" value="ECO:0007669"/>
    <property type="project" value="UniProtKB-KW"/>
</dbReference>
<accession>A0A256JIK0</accession>
<name>A0A256JIK0_HALEZ</name>
<dbReference type="InterPro" id="IPR029044">
    <property type="entry name" value="Nucleotide-diphossugar_trans"/>
</dbReference>
<feature type="transmembrane region" description="Helical" evidence="3">
    <location>
        <begin position="389"/>
        <end position="410"/>
    </location>
</feature>
<dbReference type="AlphaFoldDB" id="A0A256JIK0"/>
<proteinExistence type="predicted"/>
<keyword evidence="1" id="KW-0328">Glycosyltransferase</keyword>
<dbReference type="RefSeq" id="WP_094583426.1">
    <property type="nucleotide sequence ID" value="NZ_NHPB01000099.1"/>
</dbReference>
<feature type="transmembrane region" description="Helical" evidence="3">
    <location>
        <begin position="72"/>
        <end position="92"/>
    </location>
</feature>
<dbReference type="PANTHER" id="PTHR43630">
    <property type="entry name" value="POLY-BETA-1,6-N-ACETYL-D-GLUCOSAMINE SYNTHASE"/>
    <property type="match status" value="1"/>
</dbReference>
<gene>
    <name evidence="5" type="ORF">DJ78_14180</name>
</gene>
<dbReference type="PANTHER" id="PTHR43630:SF1">
    <property type="entry name" value="POLY-BETA-1,6-N-ACETYL-D-GLUCOSAMINE SYNTHASE"/>
    <property type="match status" value="1"/>
</dbReference>
<evidence type="ECO:0000256" key="3">
    <source>
        <dbReference type="SAM" id="Phobius"/>
    </source>
</evidence>
<feature type="transmembrane region" description="Helical" evidence="3">
    <location>
        <begin position="416"/>
        <end position="441"/>
    </location>
</feature>
<dbReference type="EMBL" id="NHPB01000099">
    <property type="protein sequence ID" value="OYR68087.1"/>
    <property type="molecule type" value="Genomic_DNA"/>
</dbReference>
<protein>
    <recommendedName>
        <fullName evidence="4">Glycosyltransferase 2-like domain-containing protein</fullName>
    </recommendedName>
</protein>
<reference evidence="5 6" key="1">
    <citation type="journal article" date="2014" name="Front. Microbiol.">
        <title>Population and genomic analysis of the genus Halorubrum.</title>
        <authorList>
            <person name="Fullmer M.S."/>
            <person name="Soucy S.M."/>
            <person name="Swithers K.S."/>
            <person name="Makkay A.M."/>
            <person name="Wheeler R."/>
            <person name="Ventosa A."/>
            <person name="Gogarten J.P."/>
            <person name="Papke R.T."/>
        </authorList>
    </citation>
    <scope>NUCLEOTIDE SEQUENCE [LARGE SCALE GENOMIC DNA]</scope>
    <source>
        <strain evidence="5 6">G37</strain>
    </source>
</reference>
<feature type="transmembrane region" description="Helical" evidence="3">
    <location>
        <begin position="39"/>
        <end position="60"/>
    </location>
</feature>
<dbReference type="OrthoDB" id="11098at2157"/>
<feature type="transmembrane region" description="Helical" evidence="3">
    <location>
        <begin position="12"/>
        <end position="33"/>
    </location>
</feature>
<evidence type="ECO:0000259" key="4">
    <source>
        <dbReference type="Pfam" id="PF00535"/>
    </source>
</evidence>
<sequence>MRNLLSRTSLSVGELLLAVAILIGAVGVLVYLLPTPILVLGGAIILLSTLIYSIGFLSIIRQYRFLYRLNRVPILVVFLAPVILTFIFIHVFDLSLSIANWVILIALLLSLATYWLIVPAALYQQLREQQEETAIEDWPSVCVLVPAYNEEGYVGECIESLLAIEYPTELLDIVVIDDGSTDNTYQEAANYESDGIRILQKENAGKHSALNYGMERTSSEFIVCIDADSVVDTKAVKELIRTYRTSSNPGAIAGNVEVANADSFITRIQALEYIIGINMFRRALSLLGLVKVVPGCLGMFDRKLVNEIGGYSGDTVTEDFDLTIDILKGGHRIYHSSNAVAQTEVPDTWLDLYRQRIRWFRGNVQTVLKHWQIFKNTDFGILHVVMAPYLILSMVIIPGLGFVISAYIIWMLFSGAIIQLIGLLVLFTLLQLLFCTLAILIEDDDLSLVKYAPLTVIGYKQFLDVILAKGTLDVILKDSFSWTRAQRIRQRETTDKNEITNQDDKS</sequence>
<dbReference type="Proteomes" id="UP000216758">
    <property type="component" value="Unassembled WGS sequence"/>
</dbReference>
<organism evidence="5 6">
    <name type="scientific">Halorubrum ezzemoulense</name>
    <name type="common">Halorubrum chaoviator</name>
    <dbReference type="NCBI Taxonomy" id="337243"/>
    <lineage>
        <taxon>Archaea</taxon>
        <taxon>Methanobacteriati</taxon>
        <taxon>Methanobacteriota</taxon>
        <taxon>Stenosarchaea group</taxon>
        <taxon>Halobacteria</taxon>
        <taxon>Halobacteriales</taxon>
        <taxon>Haloferacaceae</taxon>
        <taxon>Halorubrum</taxon>
    </lineage>
</organism>
<keyword evidence="2" id="KW-0808">Transferase</keyword>
<evidence type="ECO:0000313" key="6">
    <source>
        <dbReference type="Proteomes" id="UP000216758"/>
    </source>
</evidence>
<dbReference type="Gene3D" id="3.90.550.10">
    <property type="entry name" value="Spore Coat Polysaccharide Biosynthesis Protein SpsA, Chain A"/>
    <property type="match status" value="1"/>
</dbReference>
<dbReference type="SUPFAM" id="SSF53448">
    <property type="entry name" value="Nucleotide-diphospho-sugar transferases"/>
    <property type="match status" value="1"/>
</dbReference>
<dbReference type="CDD" id="cd06423">
    <property type="entry name" value="CESA_like"/>
    <property type="match status" value="1"/>
</dbReference>
<comment type="caution">
    <text evidence="5">The sequence shown here is derived from an EMBL/GenBank/DDBJ whole genome shotgun (WGS) entry which is preliminary data.</text>
</comment>
<keyword evidence="3" id="KW-0812">Transmembrane</keyword>
<feature type="transmembrane region" description="Helical" evidence="3">
    <location>
        <begin position="98"/>
        <end position="117"/>
    </location>
</feature>
<evidence type="ECO:0000256" key="1">
    <source>
        <dbReference type="ARBA" id="ARBA00022676"/>
    </source>
</evidence>
<keyword evidence="3" id="KW-1133">Transmembrane helix</keyword>
<feature type="domain" description="Glycosyltransferase 2-like" evidence="4">
    <location>
        <begin position="142"/>
        <end position="308"/>
    </location>
</feature>